<dbReference type="Pfam" id="PF04131">
    <property type="entry name" value="NanE"/>
    <property type="match status" value="1"/>
</dbReference>
<dbReference type="InterPro" id="IPR011060">
    <property type="entry name" value="RibuloseP-bd_barrel"/>
</dbReference>
<dbReference type="FunFam" id="3.20.20.70:FF:000035">
    <property type="entry name" value="Putative N-acetylmannosamine-6-phosphate 2-epimerase"/>
    <property type="match status" value="1"/>
</dbReference>
<dbReference type="GO" id="GO:0019262">
    <property type="term" value="P:N-acetylneuraminate catabolic process"/>
    <property type="evidence" value="ECO:0007669"/>
    <property type="project" value="UniProtKB-UniRule"/>
</dbReference>
<comment type="caution">
    <text evidence="8">The sequence shown here is derived from an EMBL/GenBank/DDBJ whole genome shotgun (WGS) entry which is preliminary data.</text>
</comment>
<dbReference type="Proteomes" id="UP000574133">
    <property type="component" value="Unassembled WGS sequence"/>
</dbReference>
<dbReference type="InterPro" id="IPR007260">
    <property type="entry name" value="NanE"/>
</dbReference>
<dbReference type="HAMAP" id="MF_01235">
    <property type="entry name" value="ManNAc6P_epimer"/>
    <property type="match status" value="1"/>
</dbReference>
<dbReference type="NCBIfam" id="NF002231">
    <property type="entry name" value="PRK01130.1"/>
    <property type="match status" value="1"/>
</dbReference>
<dbReference type="InterPro" id="IPR013785">
    <property type="entry name" value="Aldolase_TIM"/>
</dbReference>
<dbReference type="PANTHER" id="PTHR36204:SF1">
    <property type="entry name" value="N-ACETYLMANNOSAMINE-6-PHOSPHATE 2-EPIMERASE-RELATED"/>
    <property type="match status" value="1"/>
</dbReference>
<dbReference type="Gene3D" id="3.20.20.70">
    <property type="entry name" value="Aldolase class I"/>
    <property type="match status" value="1"/>
</dbReference>
<keyword evidence="6 7" id="KW-0119">Carbohydrate metabolism</keyword>
<evidence type="ECO:0000256" key="1">
    <source>
        <dbReference type="ARBA" id="ARBA00000056"/>
    </source>
</evidence>
<dbReference type="GO" id="GO:0006053">
    <property type="term" value="P:N-acetylmannosamine catabolic process"/>
    <property type="evidence" value="ECO:0007669"/>
    <property type="project" value="TreeGrafter"/>
</dbReference>
<reference evidence="8 9" key="1">
    <citation type="submission" date="2020-08" db="EMBL/GenBank/DDBJ databases">
        <title>Cohnella phylogeny.</title>
        <authorList>
            <person name="Dunlap C."/>
        </authorList>
    </citation>
    <scope>NUCLEOTIDE SEQUENCE [LARGE SCALE GENOMIC DNA]</scope>
    <source>
        <strain evidence="8 9">DSM 103658</strain>
    </source>
</reference>
<dbReference type="EMBL" id="JACJVN010000056">
    <property type="protein sequence ID" value="MBB6678487.1"/>
    <property type="molecule type" value="Genomic_DNA"/>
</dbReference>
<keyword evidence="9" id="KW-1185">Reference proteome</keyword>
<proteinExistence type="inferred from homology"/>
<dbReference type="RefSeq" id="WP_185179754.1">
    <property type="nucleotide sequence ID" value="NZ_CBCSEP010000010.1"/>
</dbReference>
<dbReference type="GO" id="GO:0005829">
    <property type="term" value="C:cytosol"/>
    <property type="evidence" value="ECO:0007669"/>
    <property type="project" value="TreeGrafter"/>
</dbReference>
<dbReference type="SUPFAM" id="SSF51366">
    <property type="entry name" value="Ribulose-phoshate binding barrel"/>
    <property type="match status" value="1"/>
</dbReference>
<evidence type="ECO:0000256" key="7">
    <source>
        <dbReference type="HAMAP-Rule" id="MF_01235"/>
    </source>
</evidence>
<evidence type="ECO:0000256" key="4">
    <source>
        <dbReference type="ARBA" id="ARBA00007439"/>
    </source>
</evidence>
<evidence type="ECO:0000313" key="9">
    <source>
        <dbReference type="Proteomes" id="UP000574133"/>
    </source>
</evidence>
<dbReference type="GO" id="GO:0005975">
    <property type="term" value="P:carbohydrate metabolic process"/>
    <property type="evidence" value="ECO:0007669"/>
    <property type="project" value="UniProtKB-UniRule"/>
</dbReference>
<evidence type="ECO:0000313" key="8">
    <source>
        <dbReference type="EMBL" id="MBB6678487.1"/>
    </source>
</evidence>
<evidence type="ECO:0000256" key="5">
    <source>
        <dbReference type="ARBA" id="ARBA00023235"/>
    </source>
</evidence>
<name>A0A841THR0_9BACL</name>
<sequence>MNLLERVRHGIIVSCQALPDEPLHGSAMMAHMAKAAEQGGAVGIRANTGEDVRAIKRAVSLPVIGIVKREYEGSEVYITPTSNEVDELAEAGADMIAFDATRRKRPAGQTLESLIAYMRSRDILMMADVSTLEEAVYAEKLGVNCVSTTLSGYTSYSPTGGGPDFGLVEQAAKKLRLPLFAEGRIETPEQARQMLSLGAHCVVIGSAITRPQLITQRFAAAATKGSAQSHGHEVKN</sequence>
<gene>
    <name evidence="7" type="primary">nanE</name>
    <name evidence="8" type="ORF">H4Q31_14440</name>
</gene>
<keyword evidence="5 7" id="KW-0413">Isomerase</keyword>
<evidence type="ECO:0000256" key="6">
    <source>
        <dbReference type="ARBA" id="ARBA00023277"/>
    </source>
</evidence>
<dbReference type="EC" id="5.1.3.9" evidence="7"/>
<comment type="pathway">
    <text evidence="3 7">Amino-sugar metabolism; N-acetylneuraminate degradation; D-fructose 6-phosphate from N-acetylneuraminate: step 3/5.</text>
</comment>
<comment type="similarity">
    <text evidence="4 7">Belongs to the NanE family.</text>
</comment>
<comment type="catalytic activity">
    <reaction evidence="1 7">
        <text>an N-acyl-D-glucosamine 6-phosphate = an N-acyl-D-mannosamine 6-phosphate</text>
        <dbReference type="Rhea" id="RHEA:23932"/>
        <dbReference type="ChEBI" id="CHEBI:57599"/>
        <dbReference type="ChEBI" id="CHEBI:57666"/>
        <dbReference type="EC" id="5.1.3.9"/>
    </reaction>
</comment>
<dbReference type="GO" id="GO:0047465">
    <property type="term" value="F:N-acylglucosamine-6-phosphate 2-epimerase activity"/>
    <property type="evidence" value="ECO:0007669"/>
    <property type="project" value="UniProtKB-EC"/>
</dbReference>
<evidence type="ECO:0000256" key="2">
    <source>
        <dbReference type="ARBA" id="ARBA00002147"/>
    </source>
</evidence>
<accession>A0A841THR0</accession>
<protein>
    <recommendedName>
        <fullName evidence="7">Putative N-acetylmannosamine-6-phosphate 2-epimerase</fullName>
        <ecNumber evidence="7">5.1.3.9</ecNumber>
    </recommendedName>
    <alternativeName>
        <fullName evidence="7">ManNAc-6-P epimerase</fullName>
    </alternativeName>
</protein>
<comment type="function">
    <text evidence="2 7">Converts N-acetylmannosamine-6-phosphate (ManNAc-6-P) to N-acetylglucosamine-6-phosphate (GlcNAc-6-P).</text>
</comment>
<dbReference type="UniPathway" id="UPA00629">
    <property type="reaction ID" value="UER00682"/>
</dbReference>
<evidence type="ECO:0000256" key="3">
    <source>
        <dbReference type="ARBA" id="ARBA00005081"/>
    </source>
</evidence>
<organism evidence="8 9">
    <name type="scientific">Cohnella lubricantis</name>
    <dbReference type="NCBI Taxonomy" id="2163172"/>
    <lineage>
        <taxon>Bacteria</taxon>
        <taxon>Bacillati</taxon>
        <taxon>Bacillota</taxon>
        <taxon>Bacilli</taxon>
        <taxon>Bacillales</taxon>
        <taxon>Paenibacillaceae</taxon>
        <taxon>Cohnella</taxon>
    </lineage>
</organism>
<dbReference type="AlphaFoldDB" id="A0A841THR0"/>
<dbReference type="CDD" id="cd04729">
    <property type="entry name" value="NanE"/>
    <property type="match status" value="1"/>
</dbReference>
<dbReference type="PANTHER" id="PTHR36204">
    <property type="entry name" value="N-ACETYLMANNOSAMINE-6-PHOSPHATE 2-EPIMERASE-RELATED"/>
    <property type="match status" value="1"/>
</dbReference>